<feature type="transmembrane region" description="Helical" evidence="8">
    <location>
        <begin position="271"/>
        <end position="290"/>
    </location>
</feature>
<dbReference type="OrthoDB" id="9804143at2"/>
<dbReference type="GO" id="GO:0015648">
    <property type="term" value="F:lipid-linked peptidoglycan transporter activity"/>
    <property type="evidence" value="ECO:0007669"/>
    <property type="project" value="TreeGrafter"/>
</dbReference>
<dbReference type="PANTHER" id="PTHR47019:SF1">
    <property type="entry name" value="LIPID II FLIPPASE MURJ"/>
    <property type="match status" value="1"/>
</dbReference>
<feature type="transmembrane region" description="Helical" evidence="8">
    <location>
        <begin position="182"/>
        <end position="199"/>
    </location>
</feature>
<keyword evidence="5" id="KW-0573">Peptidoglycan synthesis</keyword>
<comment type="subcellular location">
    <subcellularLocation>
        <location evidence="1">Cell membrane</location>
        <topology evidence="1">Multi-pass membrane protein</topology>
    </subcellularLocation>
</comment>
<feature type="transmembrane region" description="Helical" evidence="8">
    <location>
        <begin position="90"/>
        <end position="113"/>
    </location>
</feature>
<feature type="transmembrane region" description="Helical" evidence="8">
    <location>
        <begin position="232"/>
        <end position="265"/>
    </location>
</feature>
<keyword evidence="4" id="KW-0133">Cell shape</keyword>
<reference evidence="9 10" key="1">
    <citation type="submission" date="2016-11" db="EMBL/GenBank/DDBJ databases">
        <authorList>
            <person name="Jaros S."/>
            <person name="Januszkiewicz K."/>
            <person name="Wedrychowicz H."/>
        </authorList>
    </citation>
    <scope>NUCLEOTIDE SEQUENCE [LARGE SCALE GENOMIC DNA]</scope>
    <source>
        <strain evidence="9 10">DSM 16010</strain>
    </source>
</reference>
<proteinExistence type="predicted"/>
<name>A0A1M7FWT3_9BACL</name>
<dbReference type="Proteomes" id="UP000184206">
    <property type="component" value="Unassembled WGS sequence"/>
</dbReference>
<evidence type="ECO:0000256" key="1">
    <source>
        <dbReference type="ARBA" id="ARBA00004651"/>
    </source>
</evidence>
<feature type="transmembrane region" description="Helical" evidence="8">
    <location>
        <begin position="437"/>
        <end position="457"/>
    </location>
</feature>
<evidence type="ECO:0000256" key="5">
    <source>
        <dbReference type="ARBA" id="ARBA00022984"/>
    </source>
</evidence>
<dbReference type="PANTHER" id="PTHR47019">
    <property type="entry name" value="LIPID II FLIPPASE MURJ"/>
    <property type="match status" value="1"/>
</dbReference>
<evidence type="ECO:0000256" key="2">
    <source>
        <dbReference type="ARBA" id="ARBA00022475"/>
    </source>
</evidence>
<dbReference type="PRINTS" id="PR01806">
    <property type="entry name" value="VIRFACTRMVIN"/>
</dbReference>
<keyword evidence="2" id="KW-1003">Cell membrane</keyword>
<organism evidence="9 10">
    <name type="scientific">Lacicoccus alkaliphilus DSM 16010</name>
    <dbReference type="NCBI Taxonomy" id="1123231"/>
    <lineage>
        <taxon>Bacteria</taxon>
        <taxon>Bacillati</taxon>
        <taxon>Bacillota</taxon>
        <taxon>Bacilli</taxon>
        <taxon>Bacillales</taxon>
        <taxon>Salinicoccaceae</taxon>
        <taxon>Lacicoccus</taxon>
    </lineage>
</organism>
<feature type="transmembrane region" description="Helical" evidence="8">
    <location>
        <begin position="406"/>
        <end position="425"/>
    </location>
</feature>
<dbReference type="GO" id="GO:0034204">
    <property type="term" value="P:lipid translocation"/>
    <property type="evidence" value="ECO:0007669"/>
    <property type="project" value="TreeGrafter"/>
</dbReference>
<evidence type="ECO:0000256" key="6">
    <source>
        <dbReference type="ARBA" id="ARBA00022989"/>
    </source>
</evidence>
<feature type="transmembrane region" description="Helical" evidence="8">
    <location>
        <begin position="469"/>
        <end position="491"/>
    </location>
</feature>
<dbReference type="GO" id="GO:0005886">
    <property type="term" value="C:plasma membrane"/>
    <property type="evidence" value="ECO:0007669"/>
    <property type="project" value="UniProtKB-SubCell"/>
</dbReference>
<evidence type="ECO:0000256" key="4">
    <source>
        <dbReference type="ARBA" id="ARBA00022960"/>
    </source>
</evidence>
<keyword evidence="6 8" id="KW-1133">Transmembrane helix</keyword>
<feature type="transmembrane region" description="Helical" evidence="8">
    <location>
        <begin position="125"/>
        <end position="147"/>
    </location>
</feature>
<dbReference type="AlphaFoldDB" id="A0A1M7FWT3"/>
<keyword evidence="10" id="KW-1185">Reference proteome</keyword>
<feature type="transmembrane region" description="Helical" evidence="8">
    <location>
        <begin position="42"/>
        <end position="60"/>
    </location>
</feature>
<feature type="transmembrane region" description="Helical" evidence="8">
    <location>
        <begin position="159"/>
        <end position="176"/>
    </location>
</feature>
<evidence type="ECO:0000313" key="10">
    <source>
        <dbReference type="Proteomes" id="UP000184206"/>
    </source>
</evidence>
<keyword evidence="7 8" id="KW-0472">Membrane</keyword>
<dbReference type="STRING" id="1123231.SAMN02745189_01508"/>
<feature type="transmembrane region" description="Helical" evidence="8">
    <location>
        <begin position="382"/>
        <end position="400"/>
    </location>
</feature>
<dbReference type="GO" id="GO:0009252">
    <property type="term" value="P:peptidoglycan biosynthetic process"/>
    <property type="evidence" value="ECO:0007669"/>
    <property type="project" value="UniProtKB-KW"/>
</dbReference>
<sequence length="498" mass="56808">MKQGKLYIVFIILLASLAKGLGLVRDILITYQIGFNYVTDAIFIVLPIILLMFSIFNTVIKNTFRPMFTNQYVENPQKATNHFFMLKNNLVILFVLISITVFLFPEVLISVLVPGITSETRELSIYLLRWSIFSLIFIGLVNIYNGFLQSIKIYGSEQYISIINNIVFIIIIATLFDRVGIHAIILAIVLGSFFQYIFIKYKFSQSVEINNSYEKYKVNLHSLKKFISDNRLIIYGGALSQATILLDKFFASFFAVGSITALHYANTINNLPLTMVLMVITNIFFTNLTLDFKQGEKVLKESIINQTEKILMFIMPIIIFIIINASNIVNLLFNRGSFDNNGVIMISSALIAYSFGLILWGTKDVFIKASYVVGNKSLPFKVTICSLIMNTVLNLILGYFWGHVGIALATSISIFMSAILITYLFQTQIFKVYTRQHFKFIIKLALIAIITFCLVSLLDTYFLVRFNDFIQVALSLTITAMIYSALLYFSFKYKGWEK</sequence>
<accession>A0A1M7FWT3</accession>
<evidence type="ECO:0000256" key="7">
    <source>
        <dbReference type="ARBA" id="ARBA00023136"/>
    </source>
</evidence>
<dbReference type="EMBL" id="FRCF01000005">
    <property type="protein sequence ID" value="SHM08420.1"/>
    <property type="molecule type" value="Genomic_DNA"/>
</dbReference>
<dbReference type="GO" id="GO:0008360">
    <property type="term" value="P:regulation of cell shape"/>
    <property type="evidence" value="ECO:0007669"/>
    <property type="project" value="UniProtKB-KW"/>
</dbReference>
<evidence type="ECO:0000256" key="8">
    <source>
        <dbReference type="SAM" id="Phobius"/>
    </source>
</evidence>
<dbReference type="RefSeq" id="WP_072709933.1">
    <property type="nucleotide sequence ID" value="NZ_FRCF01000005.1"/>
</dbReference>
<feature type="transmembrane region" description="Helical" evidence="8">
    <location>
        <begin position="341"/>
        <end position="361"/>
    </location>
</feature>
<dbReference type="Pfam" id="PF03023">
    <property type="entry name" value="MurJ"/>
    <property type="match status" value="1"/>
</dbReference>
<feature type="transmembrane region" description="Helical" evidence="8">
    <location>
        <begin position="310"/>
        <end position="329"/>
    </location>
</feature>
<evidence type="ECO:0000313" key="9">
    <source>
        <dbReference type="EMBL" id="SHM08420.1"/>
    </source>
</evidence>
<gene>
    <name evidence="9" type="ORF">SAMN02745189_01508</name>
</gene>
<dbReference type="InterPro" id="IPR004268">
    <property type="entry name" value="MurJ"/>
</dbReference>
<evidence type="ECO:0000256" key="3">
    <source>
        <dbReference type="ARBA" id="ARBA00022692"/>
    </source>
</evidence>
<keyword evidence="3 8" id="KW-0812">Transmembrane</keyword>
<dbReference type="InterPro" id="IPR051050">
    <property type="entry name" value="Lipid_II_flippase_MurJ/MviN"/>
</dbReference>
<protein>
    <submittedName>
        <fullName evidence="9">Murein biosynthesis integral membrane protein MurJ</fullName>
    </submittedName>
</protein>